<comment type="subunit">
    <text evidence="9 11">Homodimer. Heterotetramer of two MnmE and two MnmG subunits.</text>
</comment>
<feature type="binding site" evidence="11">
    <location>
        <begin position="10"/>
        <end position="15"/>
    </location>
    <ligand>
        <name>FAD</name>
        <dbReference type="ChEBI" id="CHEBI:57692"/>
    </ligand>
</feature>
<sequence>MTSFDVIVVGGGHAGTEAACAAARRGARVALLTFDAATIGAMSCNPAIGGLGKGHLVREVDAFDGLIARAADAAAIHYRMLNRSKGAAVQGPRVQADRRRFARAIQAMVAAQPNVRVIEGEAIGLDLVGGCVSGVTLADGARLRAPTVILATGTFLGGRLFCGEERAEGGRTNDRAATALGIQLRALDLPISRLKTGTPPRLDGRTIDWAALECQPSDSEGWTMSPMSAGRALPQLACAITRTNARTHAIIRNGLDRSPLFSGAIEALGPRYCPSIEDKIVRFGDRDGHQVFLEPEGLDDALVYPNGISTSLPADIQAALVASIAGLERARIVVPGYAVEYDHIDPRALSPTLEVAAVPGLFCAGQINGTTGYEEAAAQGLVAGINAAASACDLAPLTLDRADSYIGVMIDDLVLQGVTEPYRMLTARAEYRLRLRVDNAETRLGPIAAALGCVGPARLRHQRRRVKQREAIDQRLATTASPAEVARAGAPVKQDGIRRSLAEWLRFPDVALDHLMPDGSIDADPDILAEAIEDARYAPYLERQKAEIAEMRASDAIGLPPALDYGSIAGLSNEMVERLGTARPATLGAAGRLRGVTPAALSAILLHVRRRAA</sequence>
<dbReference type="PROSITE" id="PS01280">
    <property type="entry name" value="GIDA_1"/>
    <property type="match status" value="1"/>
</dbReference>
<evidence type="ECO:0000256" key="11">
    <source>
        <dbReference type="HAMAP-Rule" id="MF_00129"/>
    </source>
</evidence>
<dbReference type="RefSeq" id="WP_119036056.1">
    <property type="nucleotide sequence ID" value="NZ_QXDC01000003.1"/>
</dbReference>
<dbReference type="FunFam" id="3.50.50.60:FF:000002">
    <property type="entry name" value="tRNA uridine 5-carboxymethylaminomethyl modification enzyme MnmG"/>
    <property type="match status" value="1"/>
</dbReference>
<dbReference type="InterPro" id="IPR049312">
    <property type="entry name" value="GIDA_C_N"/>
</dbReference>
<name>A0A397P8K6_9SPHN</name>
<dbReference type="InterPro" id="IPR020595">
    <property type="entry name" value="MnmG-rel_CS"/>
</dbReference>
<dbReference type="GO" id="GO:0030488">
    <property type="term" value="P:tRNA methylation"/>
    <property type="evidence" value="ECO:0007669"/>
    <property type="project" value="TreeGrafter"/>
</dbReference>
<evidence type="ECO:0000256" key="1">
    <source>
        <dbReference type="ARBA" id="ARBA00001974"/>
    </source>
</evidence>
<dbReference type="InterPro" id="IPR002218">
    <property type="entry name" value="MnmG-rel"/>
</dbReference>
<evidence type="ECO:0000313" key="14">
    <source>
        <dbReference type="Proteomes" id="UP000266568"/>
    </source>
</evidence>
<keyword evidence="8 11" id="KW-0520">NAD</keyword>
<dbReference type="SUPFAM" id="SSF51905">
    <property type="entry name" value="FAD/NAD(P)-binding domain"/>
    <property type="match status" value="1"/>
</dbReference>
<keyword evidence="14" id="KW-1185">Reference proteome</keyword>
<accession>A0A397P8K6</accession>
<dbReference type="InterPro" id="IPR047001">
    <property type="entry name" value="MnmG_C_subdom"/>
</dbReference>
<evidence type="ECO:0000256" key="9">
    <source>
        <dbReference type="ARBA" id="ARBA00025948"/>
    </source>
</evidence>
<dbReference type="NCBIfam" id="TIGR00136">
    <property type="entry name" value="mnmG_gidA"/>
    <property type="match status" value="1"/>
</dbReference>
<dbReference type="Pfam" id="PF01134">
    <property type="entry name" value="GIDA"/>
    <property type="match status" value="1"/>
</dbReference>
<dbReference type="PROSITE" id="PS01281">
    <property type="entry name" value="GIDA_2"/>
    <property type="match status" value="1"/>
</dbReference>
<organism evidence="13 14">
    <name type="scientific">Hephaestia caeni</name>
    <dbReference type="NCBI Taxonomy" id="645617"/>
    <lineage>
        <taxon>Bacteria</taxon>
        <taxon>Pseudomonadati</taxon>
        <taxon>Pseudomonadota</taxon>
        <taxon>Alphaproteobacteria</taxon>
        <taxon>Sphingomonadales</taxon>
        <taxon>Sphingomonadaceae</taxon>
        <taxon>Hephaestia</taxon>
    </lineage>
</organism>
<evidence type="ECO:0000259" key="12">
    <source>
        <dbReference type="SMART" id="SM01228"/>
    </source>
</evidence>
<dbReference type="Pfam" id="PF21680">
    <property type="entry name" value="GIDA_C_1st"/>
    <property type="match status" value="1"/>
</dbReference>
<reference evidence="13 14" key="1">
    <citation type="submission" date="2018-08" db="EMBL/GenBank/DDBJ databases">
        <title>Genomic Encyclopedia of Type Strains, Phase IV (KMG-IV): sequencing the most valuable type-strain genomes for metagenomic binning, comparative biology and taxonomic classification.</title>
        <authorList>
            <person name="Goeker M."/>
        </authorList>
    </citation>
    <scope>NUCLEOTIDE SEQUENCE [LARGE SCALE GENOMIC DNA]</scope>
    <source>
        <strain evidence="13 14">DSM 25527</strain>
    </source>
</reference>
<dbReference type="InterPro" id="IPR036188">
    <property type="entry name" value="FAD/NAD-bd_sf"/>
</dbReference>
<dbReference type="FunFam" id="1.10.150.570:FF:000001">
    <property type="entry name" value="tRNA uridine 5-carboxymethylaminomethyl modification enzyme MnmG"/>
    <property type="match status" value="1"/>
</dbReference>
<evidence type="ECO:0000256" key="7">
    <source>
        <dbReference type="ARBA" id="ARBA00022827"/>
    </source>
</evidence>
<dbReference type="Gene3D" id="1.10.150.570">
    <property type="entry name" value="GidA associated domain, C-terminal subdomain"/>
    <property type="match status" value="1"/>
</dbReference>
<dbReference type="InterPro" id="IPR026904">
    <property type="entry name" value="MnmG_C"/>
</dbReference>
<dbReference type="GO" id="GO:0050660">
    <property type="term" value="F:flavin adenine dinucleotide binding"/>
    <property type="evidence" value="ECO:0007669"/>
    <property type="project" value="UniProtKB-UniRule"/>
</dbReference>
<evidence type="ECO:0000313" key="13">
    <source>
        <dbReference type="EMBL" id="RIA44399.1"/>
    </source>
</evidence>
<evidence type="ECO:0000256" key="8">
    <source>
        <dbReference type="ARBA" id="ARBA00023027"/>
    </source>
</evidence>
<keyword evidence="11" id="KW-0963">Cytoplasm</keyword>
<protein>
    <recommendedName>
        <fullName evidence="4 11">tRNA uridine 5-carboxymethylaminomethyl modification enzyme MnmG</fullName>
    </recommendedName>
    <alternativeName>
        <fullName evidence="10 11">Glucose-inhibited division protein A</fullName>
    </alternativeName>
</protein>
<dbReference type="EMBL" id="QXDC01000003">
    <property type="protein sequence ID" value="RIA44399.1"/>
    <property type="molecule type" value="Genomic_DNA"/>
</dbReference>
<gene>
    <name evidence="11" type="primary">mnmG</name>
    <name evidence="11" type="synonym">gidA</name>
    <name evidence="13" type="ORF">DFR49_2643</name>
</gene>
<comment type="subcellular location">
    <subcellularLocation>
        <location evidence="11">Cytoplasm</location>
    </subcellularLocation>
</comment>
<dbReference type="OrthoDB" id="9815560at2"/>
<keyword evidence="5 11" id="KW-0285">Flavoprotein</keyword>
<evidence type="ECO:0000256" key="2">
    <source>
        <dbReference type="ARBA" id="ARBA00003717"/>
    </source>
</evidence>
<feature type="binding site" evidence="11">
    <location>
        <begin position="269"/>
        <end position="283"/>
    </location>
    <ligand>
        <name>NAD(+)</name>
        <dbReference type="ChEBI" id="CHEBI:57540"/>
    </ligand>
</feature>
<evidence type="ECO:0000256" key="4">
    <source>
        <dbReference type="ARBA" id="ARBA00020461"/>
    </source>
</evidence>
<comment type="cofactor">
    <cofactor evidence="1 11">
        <name>FAD</name>
        <dbReference type="ChEBI" id="CHEBI:57692"/>
    </cofactor>
</comment>
<proteinExistence type="inferred from homology"/>
<dbReference type="InterPro" id="IPR044920">
    <property type="entry name" value="MnmG_C_subdom_sf"/>
</dbReference>
<dbReference type="SMART" id="SM01228">
    <property type="entry name" value="GIDA_assoc_3"/>
    <property type="match status" value="1"/>
</dbReference>
<dbReference type="PANTHER" id="PTHR11806:SF0">
    <property type="entry name" value="PROTEIN MTO1 HOMOLOG, MITOCHONDRIAL"/>
    <property type="match status" value="1"/>
</dbReference>
<evidence type="ECO:0000256" key="6">
    <source>
        <dbReference type="ARBA" id="ARBA00022694"/>
    </source>
</evidence>
<comment type="caution">
    <text evidence="11">Lacks conserved residue(s) required for the propagation of feature annotation.</text>
</comment>
<comment type="function">
    <text evidence="2 11">NAD-binding protein involved in the addition of a carboxymethylaminomethyl (cmnm) group at the wobble position (U34) of certain tRNAs, forming tRNA-cmnm(5)s(2)U34.</text>
</comment>
<comment type="caution">
    <text evidence="13">The sequence shown here is derived from an EMBL/GenBank/DDBJ whole genome shotgun (WGS) entry which is preliminary data.</text>
</comment>
<evidence type="ECO:0000256" key="5">
    <source>
        <dbReference type="ARBA" id="ARBA00022630"/>
    </source>
</evidence>
<evidence type="ECO:0000256" key="3">
    <source>
        <dbReference type="ARBA" id="ARBA00007653"/>
    </source>
</evidence>
<dbReference type="Gene3D" id="3.50.50.60">
    <property type="entry name" value="FAD/NAD(P)-binding domain"/>
    <property type="match status" value="2"/>
</dbReference>
<evidence type="ECO:0000256" key="10">
    <source>
        <dbReference type="ARBA" id="ARBA00031800"/>
    </source>
</evidence>
<dbReference type="PRINTS" id="PR00411">
    <property type="entry name" value="PNDRDTASEI"/>
</dbReference>
<dbReference type="InterPro" id="IPR004416">
    <property type="entry name" value="MnmG"/>
</dbReference>
<dbReference type="HAMAP" id="MF_00129">
    <property type="entry name" value="MnmG_GidA"/>
    <property type="match status" value="1"/>
</dbReference>
<dbReference type="GO" id="GO:0002098">
    <property type="term" value="P:tRNA wobble uridine modification"/>
    <property type="evidence" value="ECO:0007669"/>
    <property type="project" value="InterPro"/>
</dbReference>
<dbReference type="InterPro" id="IPR040131">
    <property type="entry name" value="MnmG_N"/>
</dbReference>
<dbReference type="AlphaFoldDB" id="A0A397P8K6"/>
<dbReference type="Pfam" id="PF13932">
    <property type="entry name" value="SAM_GIDA_C"/>
    <property type="match status" value="1"/>
</dbReference>
<keyword evidence="6 11" id="KW-0819">tRNA processing</keyword>
<comment type="similarity">
    <text evidence="3 11">Belongs to the MnmG family.</text>
</comment>
<feature type="domain" description="tRNA uridine 5-carboxymethylaminomethyl modification enzyme C-terminal subdomain" evidence="12">
    <location>
        <begin position="535"/>
        <end position="606"/>
    </location>
</feature>
<dbReference type="GO" id="GO:0005829">
    <property type="term" value="C:cytosol"/>
    <property type="evidence" value="ECO:0007669"/>
    <property type="project" value="TreeGrafter"/>
</dbReference>
<dbReference type="PANTHER" id="PTHR11806">
    <property type="entry name" value="GLUCOSE INHIBITED DIVISION PROTEIN A"/>
    <property type="match status" value="1"/>
</dbReference>
<keyword evidence="7 11" id="KW-0274">FAD</keyword>
<dbReference type="Proteomes" id="UP000266568">
    <property type="component" value="Unassembled WGS sequence"/>
</dbReference>